<feature type="domain" description="STI1/HOP DP" evidence="4">
    <location>
        <begin position="102"/>
        <end position="149"/>
    </location>
</feature>
<organism evidence="5 6">
    <name type="scientific">Orchesella dallaii</name>
    <dbReference type="NCBI Taxonomy" id="48710"/>
    <lineage>
        <taxon>Eukaryota</taxon>
        <taxon>Metazoa</taxon>
        <taxon>Ecdysozoa</taxon>
        <taxon>Arthropoda</taxon>
        <taxon>Hexapoda</taxon>
        <taxon>Collembola</taxon>
        <taxon>Entomobryomorpha</taxon>
        <taxon>Entomobryoidea</taxon>
        <taxon>Orchesellidae</taxon>
        <taxon>Orchesellinae</taxon>
        <taxon>Orchesella</taxon>
    </lineage>
</organism>
<name>A0ABP1S682_9HEXA</name>
<dbReference type="PANTHER" id="PTHR45831">
    <property type="entry name" value="LD24721P"/>
    <property type="match status" value="1"/>
</dbReference>
<protein>
    <recommendedName>
        <fullName evidence="4">STI1/HOP DP domain-containing protein</fullName>
    </recommendedName>
</protein>
<evidence type="ECO:0000313" key="5">
    <source>
        <dbReference type="EMBL" id="CAL8144591.1"/>
    </source>
</evidence>
<accession>A0ABP1S682</accession>
<evidence type="ECO:0000259" key="4">
    <source>
        <dbReference type="Pfam" id="PF17830"/>
    </source>
</evidence>
<evidence type="ECO:0000256" key="1">
    <source>
        <dbReference type="ARBA" id="ARBA00022737"/>
    </source>
</evidence>
<evidence type="ECO:0000313" key="6">
    <source>
        <dbReference type="Proteomes" id="UP001642540"/>
    </source>
</evidence>
<dbReference type="InterPro" id="IPR019734">
    <property type="entry name" value="TPR_rpt"/>
</dbReference>
<dbReference type="Gene3D" id="1.25.40.10">
    <property type="entry name" value="Tetratricopeptide repeat domain"/>
    <property type="match status" value="2"/>
</dbReference>
<sequence>MSEMNNSRKKCMQTQNATKRNKQKQKGSSRNQTMASFNPNMMDMEAQNLLDELVELRASGEFQFELNDWWSNFPRYIKLRSKKDPASRHTYSPPNFVSPFNDPALIEKLRNDRRTCDWLNDPKYMTLIKELQQDPAVFDEKFVDREVQNQLFTTLRVVLFGKEGFASSRKPSVPIPPGSGIFPPDLISLWIEILFHAERNRFQNADEVKEAGNAAYKKQEFDEALKHYVMAKEIFPFDMTFLLNIGAVYLQTKKYTACIGACLEAVEVDGGTLETPVSPVKSRPTKGASELGCESFQKGNYAKAAEQFTEAIGKAEDPILYRNRAACYLKLLNLDLALKDCSKCLELSPCNAQAVLLKARILQKQASTAFEKALELDKSVLGPFIGYDKGMSGINSDIDDFKLEVENTTDSVVC</sequence>
<reference evidence="5 6" key="1">
    <citation type="submission" date="2024-08" db="EMBL/GenBank/DDBJ databases">
        <authorList>
            <person name="Cucini C."/>
            <person name="Frati F."/>
        </authorList>
    </citation>
    <scope>NUCLEOTIDE SEQUENCE [LARGE SCALE GENOMIC DNA]</scope>
</reference>
<proteinExistence type="predicted"/>
<feature type="region of interest" description="Disordered" evidence="3">
    <location>
        <begin position="1"/>
        <end position="36"/>
    </location>
</feature>
<dbReference type="PANTHER" id="PTHR45831:SF2">
    <property type="entry name" value="LD24721P"/>
    <property type="match status" value="1"/>
</dbReference>
<dbReference type="InterPro" id="IPR011990">
    <property type="entry name" value="TPR-like_helical_dom_sf"/>
</dbReference>
<dbReference type="EMBL" id="CAXLJM020000161">
    <property type="protein sequence ID" value="CAL8144591.1"/>
    <property type="molecule type" value="Genomic_DNA"/>
</dbReference>
<dbReference type="Proteomes" id="UP001642540">
    <property type="component" value="Unassembled WGS sequence"/>
</dbReference>
<keyword evidence="2" id="KW-0802">TPR repeat</keyword>
<gene>
    <name evidence="5" type="ORF">ODALV1_LOCUS30238</name>
</gene>
<dbReference type="Pfam" id="PF17830">
    <property type="entry name" value="STI1-HOP_DP"/>
    <property type="match status" value="1"/>
</dbReference>
<evidence type="ECO:0000256" key="2">
    <source>
        <dbReference type="ARBA" id="ARBA00022803"/>
    </source>
</evidence>
<dbReference type="Pfam" id="PF13432">
    <property type="entry name" value="TPR_16"/>
    <property type="match status" value="1"/>
</dbReference>
<evidence type="ECO:0000256" key="3">
    <source>
        <dbReference type="SAM" id="MobiDB-lite"/>
    </source>
</evidence>
<dbReference type="InterPro" id="IPR047150">
    <property type="entry name" value="SGT"/>
</dbReference>
<keyword evidence="6" id="KW-1185">Reference proteome</keyword>
<keyword evidence="1" id="KW-0677">Repeat</keyword>
<dbReference type="SMART" id="SM00028">
    <property type="entry name" value="TPR"/>
    <property type="match status" value="4"/>
</dbReference>
<comment type="caution">
    <text evidence="5">The sequence shown here is derived from an EMBL/GenBank/DDBJ whole genome shotgun (WGS) entry which is preliminary data.</text>
</comment>
<dbReference type="InterPro" id="IPR041243">
    <property type="entry name" value="STI1/HOP_DP"/>
</dbReference>
<dbReference type="SUPFAM" id="SSF48452">
    <property type="entry name" value="TPR-like"/>
    <property type="match status" value="2"/>
</dbReference>
<dbReference type="Gene3D" id="1.10.260.100">
    <property type="match status" value="1"/>
</dbReference>